<keyword evidence="4" id="KW-0732">Signal</keyword>
<evidence type="ECO:0000256" key="1">
    <source>
        <dbReference type="ARBA" id="ARBA00004389"/>
    </source>
</evidence>
<gene>
    <name evidence="11" type="primary">LOC117566251</name>
</gene>
<keyword evidence="8" id="KW-0325">Glycoprotein</keyword>
<evidence type="ECO:0000256" key="5">
    <source>
        <dbReference type="ARBA" id="ARBA00022824"/>
    </source>
</evidence>
<evidence type="ECO:0000256" key="7">
    <source>
        <dbReference type="ARBA" id="ARBA00023136"/>
    </source>
</evidence>
<dbReference type="RefSeq" id="XP_034101695.2">
    <property type="nucleotide sequence ID" value="XM_034245804.2"/>
</dbReference>
<dbReference type="OrthoDB" id="5913609at2759"/>
<keyword evidence="3 9" id="KW-0812">Transmembrane</keyword>
<evidence type="ECO:0000256" key="9">
    <source>
        <dbReference type="SAM" id="Phobius"/>
    </source>
</evidence>
<reference evidence="11" key="1">
    <citation type="submission" date="2025-08" db="UniProtKB">
        <authorList>
            <consortium name="RefSeq"/>
        </authorList>
    </citation>
    <scope>IDENTIFICATION</scope>
    <source>
        <strain evidence="11">15112-1751.03</strain>
        <tissue evidence="11">Whole Adult</tissue>
    </source>
</reference>
<evidence type="ECO:0000256" key="3">
    <source>
        <dbReference type="ARBA" id="ARBA00022692"/>
    </source>
</evidence>
<evidence type="ECO:0000313" key="11">
    <source>
        <dbReference type="RefSeq" id="XP_034101695.2"/>
    </source>
</evidence>
<accession>A0A6P8WTM8</accession>
<organism evidence="10 11">
    <name type="scientific">Drosophila albomicans</name>
    <name type="common">Fruit fly</name>
    <dbReference type="NCBI Taxonomy" id="7291"/>
    <lineage>
        <taxon>Eukaryota</taxon>
        <taxon>Metazoa</taxon>
        <taxon>Ecdysozoa</taxon>
        <taxon>Arthropoda</taxon>
        <taxon>Hexapoda</taxon>
        <taxon>Insecta</taxon>
        <taxon>Pterygota</taxon>
        <taxon>Neoptera</taxon>
        <taxon>Endopterygota</taxon>
        <taxon>Diptera</taxon>
        <taxon>Brachycera</taxon>
        <taxon>Muscomorpha</taxon>
        <taxon>Ephydroidea</taxon>
        <taxon>Drosophilidae</taxon>
        <taxon>Drosophila</taxon>
    </lineage>
</organism>
<evidence type="ECO:0000256" key="6">
    <source>
        <dbReference type="ARBA" id="ARBA00022989"/>
    </source>
</evidence>
<evidence type="ECO:0000313" key="10">
    <source>
        <dbReference type="Proteomes" id="UP000515160"/>
    </source>
</evidence>
<dbReference type="AlphaFoldDB" id="A0A6P8WTM8"/>
<evidence type="ECO:0000256" key="8">
    <source>
        <dbReference type="ARBA" id="ARBA00023180"/>
    </source>
</evidence>
<sequence length="559" mass="62481">MLNEVDSFADIFRGGLPYCLLVALPILILVSPSMASDFQVMSMTKFDVNGEQFGSRSSAISLEAKSLYTWSTGRHCVLARLLDISVNDLNKIRQKAGGLIIMLPKDVTALNDEVKEHVLMLEQQMLSQAIPVPVYFAPFNPKLEEILKDVTHTAIDNNVENKTAFGQMLLLVSANGYHVTVDGQNSAANKNSKIPVIQGEFVPNQFVAKHMDNSGDGNSLPLILITASLKTFGIINDYPLNADSAVTMALVEIFSKLHSMISMSPKYRLGFLLSDSGLLLNFQGSKKWLEIDDNSVLQNVEFVLCLDTITQSLGGNQPNVLYMHVSKPPKEKTSISNFFKILKSVSAQHGGNLTVEGVHKKINLADSKLSWEHERFSMKRFPAFTLSSVKNPSSPLRTTMFKDDESQIVTQLITSAKIIAESLACYMYKIDPQSDVFDGHVAINENNILPYLGLRSILQNNDIKDGFEKYLKNVKIVYDKPDAREPDFMFYNGVDAKLNVYRVKPAIFDLFLTFVITIYLSTIYFAIQFFPRFYDLVSAKLNLSMRSSNGNAQNAMKRK</sequence>
<dbReference type="Proteomes" id="UP000515160">
    <property type="component" value="Chromosome 2L"/>
</dbReference>
<comment type="subcellular location">
    <subcellularLocation>
        <location evidence="1">Endoplasmic reticulum membrane</location>
        <topology evidence="1">Single-pass membrane protein</topology>
    </subcellularLocation>
</comment>
<proteinExistence type="inferred from homology"/>
<dbReference type="InterPro" id="IPR016574">
    <property type="entry name" value="Nicalin"/>
</dbReference>
<dbReference type="GeneID" id="117566251"/>
<dbReference type="CDD" id="cd03882">
    <property type="entry name" value="M28_nicalin_like"/>
    <property type="match status" value="1"/>
</dbReference>
<name>A0A6P8WTM8_DROAB</name>
<feature type="transmembrane region" description="Helical" evidence="9">
    <location>
        <begin position="506"/>
        <end position="527"/>
    </location>
</feature>
<feature type="transmembrane region" description="Helical" evidence="9">
    <location>
        <begin position="15"/>
        <end position="35"/>
    </location>
</feature>
<dbReference type="GO" id="GO:0009966">
    <property type="term" value="P:regulation of signal transduction"/>
    <property type="evidence" value="ECO:0007669"/>
    <property type="project" value="InterPro"/>
</dbReference>
<keyword evidence="10" id="KW-1185">Reference proteome</keyword>
<keyword evidence="6 9" id="KW-1133">Transmembrane helix</keyword>
<keyword evidence="7 9" id="KW-0472">Membrane</keyword>
<evidence type="ECO:0000256" key="4">
    <source>
        <dbReference type="ARBA" id="ARBA00022729"/>
    </source>
</evidence>
<protein>
    <submittedName>
        <fullName evidence="11">Nicalin-1</fullName>
    </submittedName>
</protein>
<comment type="similarity">
    <text evidence="2">Belongs to the nicastrin family.</text>
</comment>
<keyword evidence="5" id="KW-0256">Endoplasmic reticulum</keyword>
<evidence type="ECO:0000256" key="2">
    <source>
        <dbReference type="ARBA" id="ARBA00007717"/>
    </source>
</evidence>
<dbReference type="PANTHER" id="PTHR31826">
    <property type="entry name" value="NICALIN"/>
    <property type="match status" value="1"/>
</dbReference>
<dbReference type="GO" id="GO:0005789">
    <property type="term" value="C:endoplasmic reticulum membrane"/>
    <property type="evidence" value="ECO:0007669"/>
    <property type="project" value="UniProtKB-SubCell"/>
</dbReference>
<dbReference type="SUPFAM" id="SSF53187">
    <property type="entry name" value="Zn-dependent exopeptidases"/>
    <property type="match status" value="1"/>
</dbReference>